<accession>A0A5N5D1W6</accession>
<dbReference type="InterPro" id="IPR051164">
    <property type="entry name" value="NmrA-like_oxidored"/>
</dbReference>
<evidence type="ECO:0000256" key="1">
    <source>
        <dbReference type="ARBA" id="ARBA00006328"/>
    </source>
</evidence>
<gene>
    <name evidence="5" type="ORF">DBV05_g9663</name>
</gene>
<name>A0A5N5D1W6_9PEZI</name>
<organism evidence="5 6">
    <name type="scientific">Lasiodiplodia theobromae</name>
    <dbReference type="NCBI Taxonomy" id="45133"/>
    <lineage>
        <taxon>Eukaryota</taxon>
        <taxon>Fungi</taxon>
        <taxon>Dikarya</taxon>
        <taxon>Ascomycota</taxon>
        <taxon>Pezizomycotina</taxon>
        <taxon>Dothideomycetes</taxon>
        <taxon>Dothideomycetes incertae sedis</taxon>
        <taxon>Botryosphaeriales</taxon>
        <taxon>Botryosphaeriaceae</taxon>
        <taxon>Lasiodiplodia</taxon>
    </lineage>
</organism>
<feature type="domain" description="NmrA-like" evidence="4">
    <location>
        <begin position="2"/>
        <end position="280"/>
    </location>
</feature>
<evidence type="ECO:0000313" key="6">
    <source>
        <dbReference type="Proteomes" id="UP000325902"/>
    </source>
</evidence>
<keyword evidence="2" id="KW-0521">NADP</keyword>
<proteinExistence type="inferred from homology"/>
<dbReference type="EMBL" id="VCHE01000095">
    <property type="protein sequence ID" value="KAB2571689.1"/>
    <property type="molecule type" value="Genomic_DNA"/>
</dbReference>
<dbReference type="AlphaFoldDB" id="A0A5N5D1W6"/>
<evidence type="ECO:0000256" key="3">
    <source>
        <dbReference type="ARBA" id="ARBA00023002"/>
    </source>
</evidence>
<dbReference type="SUPFAM" id="SSF51735">
    <property type="entry name" value="NAD(P)-binding Rossmann-fold domains"/>
    <property type="match status" value="1"/>
</dbReference>
<dbReference type="Gene3D" id="3.40.50.720">
    <property type="entry name" value="NAD(P)-binding Rossmann-like Domain"/>
    <property type="match status" value="1"/>
</dbReference>
<dbReference type="GO" id="GO:0016491">
    <property type="term" value="F:oxidoreductase activity"/>
    <property type="evidence" value="ECO:0007669"/>
    <property type="project" value="UniProtKB-KW"/>
</dbReference>
<sequence length="318" mass="34281">MAHTILVTGATGRQGGGTTRALLALASERNIPVTIHALVRDPASDASKALAALSPSVKLFPGNFDDPASLAAAAATCTGVFINVNPNFTAPETELHHARNILAACAAAGTVTRAVYSSVSVLSSERALAELDAWPGMAWYMRSKKAIEDEVRGAAFLADGWTLLRPAMFFSNFLPPGVAFMYPRLASHGEIRTALDPQLKLACLDPDDIGRFAARALIERDQWNGKMITLAGAHLTIGEIAEKLTAAVGGRKQVKVVPYTEEELAAKDNVLMNSELYRNEYRINVDLDELRSYGVHLRTWEEFAEQHKKGLEAGLGLA</sequence>
<evidence type="ECO:0000256" key="2">
    <source>
        <dbReference type="ARBA" id="ARBA00022857"/>
    </source>
</evidence>
<comment type="caution">
    <text evidence="5">The sequence shown here is derived from an EMBL/GenBank/DDBJ whole genome shotgun (WGS) entry which is preliminary data.</text>
</comment>
<keyword evidence="6" id="KW-1185">Reference proteome</keyword>
<comment type="similarity">
    <text evidence="1">Belongs to the NmrA-type oxidoreductase family.</text>
</comment>
<protein>
    <recommendedName>
        <fullName evidence="4">NmrA-like domain-containing protein</fullName>
    </recommendedName>
</protein>
<evidence type="ECO:0000313" key="5">
    <source>
        <dbReference type="EMBL" id="KAB2571689.1"/>
    </source>
</evidence>
<keyword evidence="3" id="KW-0560">Oxidoreductase</keyword>
<dbReference type="InterPro" id="IPR036291">
    <property type="entry name" value="NAD(P)-bd_dom_sf"/>
</dbReference>
<dbReference type="PANTHER" id="PTHR42748:SF30">
    <property type="entry name" value="NMRA-LIKE DOMAIN-CONTAINING PROTEIN"/>
    <property type="match status" value="1"/>
</dbReference>
<evidence type="ECO:0000259" key="4">
    <source>
        <dbReference type="Pfam" id="PF05368"/>
    </source>
</evidence>
<dbReference type="Proteomes" id="UP000325902">
    <property type="component" value="Unassembled WGS sequence"/>
</dbReference>
<dbReference type="GO" id="GO:0005634">
    <property type="term" value="C:nucleus"/>
    <property type="evidence" value="ECO:0007669"/>
    <property type="project" value="TreeGrafter"/>
</dbReference>
<dbReference type="PANTHER" id="PTHR42748">
    <property type="entry name" value="NITROGEN METABOLITE REPRESSION PROTEIN NMRA FAMILY MEMBER"/>
    <property type="match status" value="1"/>
</dbReference>
<dbReference type="Pfam" id="PF05368">
    <property type="entry name" value="NmrA"/>
    <property type="match status" value="1"/>
</dbReference>
<dbReference type="InterPro" id="IPR008030">
    <property type="entry name" value="NmrA-like"/>
</dbReference>
<reference evidence="5 6" key="1">
    <citation type="journal article" date="2019" name="Sci. Rep.">
        <title>A multi-omics analysis of the grapevine pathogen Lasiodiplodia theobromae reveals that temperature affects the expression of virulence- and pathogenicity-related genes.</title>
        <authorList>
            <person name="Felix C."/>
            <person name="Meneses R."/>
            <person name="Goncalves M.F.M."/>
            <person name="Tilleman L."/>
            <person name="Duarte A.S."/>
            <person name="Jorrin-Novo J.V."/>
            <person name="Van de Peer Y."/>
            <person name="Deforce D."/>
            <person name="Van Nieuwerburgh F."/>
            <person name="Esteves A.C."/>
            <person name="Alves A."/>
        </authorList>
    </citation>
    <scope>NUCLEOTIDE SEQUENCE [LARGE SCALE GENOMIC DNA]</scope>
    <source>
        <strain evidence="5 6">LA-SOL3</strain>
    </source>
</reference>
<dbReference type="OrthoDB" id="419598at2759"/>